<dbReference type="InterPro" id="IPR051276">
    <property type="entry name" value="Saccharopine_DH-like_oxidrdct"/>
</dbReference>
<evidence type="ECO:0000313" key="4">
    <source>
        <dbReference type="Proteomes" id="UP000320085"/>
    </source>
</evidence>
<feature type="domain" description="Saccharopine dehydrogenase NADP binding" evidence="2">
    <location>
        <begin position="10"/>
        <end position="135"/>
    </location>
</feature>
<sequence>MPDRQRDLDIVLFGATGFVGALTGAHLAEHAPEDARIALAGRSRRKLETTRAEIGGRALDWELIEVDATDAPGLRAVAARTTVLVSTVGPYAAYGKEVVRACAEEGTHYADLTGEVLFVRWSLDEVDARARETGAAIVHACGFDSIPSDLGVLVTAQRAAADDAGELGETTLLVRSMKGGFSGGTIDSARQQAITMRADAAARRTVSDPYALSPRRSEEPSGGGRARTGGVVGTLRRFVPVDRDEATGRWTGPFVMAAFNTRIVRLSNTLSDWSYGRGFRYREVTDFGSGPMSPLLAGGMAIGLGGVATGLAYSPTRAVLDRVLPKPGEGPGPEERAAGRFRMEIRSTTTQGRRYRTKVGADYDPGYGGTAAMLGQAALSLAFDRDGDGDRDRAGVPRRAGVCTPATAMGEVLVERLREHGFTFDVEEVTGR</sequence>
<dbReference type="Pfam" id="PF03435">
    <property type="entry name" value="Sacchrp_dh_NADP"/>
    <property type="match status" value="1"/>
</dbReference>
<dbReference type="InterPro" id="IPR005097">
    <property type="entry name" value="Sacchrp_dh_NADP-bd"/>
</dbReference>
<comment type="caution">
    <text evidence="3">The sequence shown here is derived from an EMBL/GenBank/DDBJ whole genome shotgun (WGS) entry which is preliminary data.</text>
</comment>
<dbReference type="OrthoDB" id="4369409at2"/>
<evidence type="ECO:0000313" key="3">
    <source>
        <dbReference type="EMBL" id="TQN48166.1"/>
    </source>
</evidence>
<dbReference type="GO" id="GO:0009247">
    <property type="term" value="P:glycolipid biosynthetic process"/>
    <property type="evidence" value="ECO:0007669"/>
    <property type="project" value="TreeGrafter"/>
</dbReference>
<evidence type="ECO:0000256" key="1">
    <source>
        <dbReference type="SAM" id="MobiDB-lite"/>
    </source>
</evidence>
<name>A0A543PVS6_9MICO</name>
<dbReference type="PANTHER" id="PTHR12286:SF5">
    <property type="entry name" value="SACCHAROPINE DEHYDROGENASE-LIKE OXIDOREDUCTASE"/>
    <property type="match status" value="1"/>
</dbReference>
<dbReference type="RefSeq" id="WP_141820928.1">
    <property type="nucleotide sequence ID" value="NZ_BAAAQC010000001.1"/>
</dbReference>
<organism evidence="3 4">
    <name type="scientific">Humibacillus xanthopallidus</name>
    <dbReference type="NCBI Taxonomy" id="412689"/>
    <lineage>
        <taxon>Bacteria</taxon>
        <taxon>Bacillati</taxon>
        <taxon>Actinomycetota</taxon>
        <taxon>Actinomycetes</taxon>
        <taxon>Micrococcales</taxon>
        <taxon>Intrasporangiaceae</taxon>
        <taxon>Humibacillus</taxon>
    </lineage>
</organism>
<gene>
    <name evidence="3" type="ORF">FHX52_1291</name>
</gene>
<dbReference type="InterPro" id="IPR036291">
    <property type="entry name" value="NAD(P)-bd_dom_sf"/>
</dbReference>
<evidence type="ECO:0000259" key="2">
    <source>
        <dbReference type="Pfam" id="PF03435"/>
    </source>
</evidence>
<dbReference type="PANTHER" id="PTHR12286">
    <property type="entry name" value="SACCHAROPINE DEHYDROGENASE-LIKE OXIDOREDUCTASE"/>
    <property type="match status" value="1"/>
</dbReference>
<reference evidence="3 4" key="1">
    <citation type="submission" date="2019-06" db="EMBL/GenBank/DDBJ databases">
        <title>Sequencing the genomes of 1000 actinobacteria strains.</title>
        <authorList>
            <person name="Klenk H.-P."/>
        </authorList>
    </citation>
    <scope>NUCLEOTIDE SEQUENCE [LARGE SCALE GENOMIC DNA]</scope>
    <source>
        <strain evidence="3 4">DSM 21776</strain>
    </source>
</reference>
<accession>A0A543PVS6</accession>
<dbReference type="GO" id="GO:0005886">
    <property type="term" value="C:plasma membrane"/>
    <property type="evidence" value="ECO:0007669"/>
    <property type="project" value="TreeGrafter"/>
</dbReference>
<dbReference type="AlphaFoldDB" id="A0A543PVS6"/>
<proteinExistence type="predicted"/>
<protein>
    <submittedName>
        <fullName evidence="3">Short subunit dehydrogenase-like uncharacterized protein</fullName>
    </submittedName>
</protein>
<dbReference type="Gene3D" id="3.40.50.720">
    <property type="entry name" value="NAD(P)-binding Rossmann-like Domain"/>
    <property type="match status" value="1"/>
</dbReference>
<dbReference type="SUPFAM" id="SSF51735">
    <property type="entry name" value="NAD(P)-binding Rossmann-fold domains"/>
    <property type="match status" value="1"/>
</dbReference>
<dbReference type="EMBL" id="VFQF01000001">
    <property type="protein sequence ID" value="TQN48166.1"/>
    <property type="molecule type" value="Genomic_DNA"/>
</dbReference>
<dbReference type="Proteomes" id="UP000320085">
    <property type="component" value="Unassembled WGS sequence"/>
</dbReference>
<feature type="region of interest" description="Disordered" evidence="1">
    <location>
        <begin position="205"/>
        <end position="229"/>
    </location>
</feature>